<keyword evidence="8" id="KW-0732">Signal</keyword>
<dbReference type="Gene3D" id="3.20.20.80">
    <property type="entry name" value="Glycosidases"/>
    <property type="match status" value="1"/>
</dbReference>
<dbReference type="PROSITE" id="PS01095">
    <property type="entry name" value="GH18_1"/>
    <property type="match status" value="1"/>
</dbReference>
<accession>A0A2N0TPN3</accession>
<comment type="similarity">
    <text evidence="7">Belongs to the glycosyl hydrolase 18 family.</text>
</comment>
<proteinExistence type="inferred from homology"/>
<gene>
    <name evidence="10" type="ORF">APR41_07750</name>
</gene>
<evidence type="ECO:0000256" key="3">
    <source>
        <dbReference type="ARBA" id="ARBA00022801"/>
    </source>
</evidence>
<comment type="caution">
    <text evidence="10">The sequence shown here is derived from an EMBL/GenBank/DDBJ whole genome shotgun (WGS) entry which is preliminary data.</text>
</comment>
<evidence type="ECO:0000256" key="4">
    <source>
        <dbReference type="ARBA" id="ARBA00023024"/>
    </source>
</evidence>
<dbReference type="Pfam" id="PF00704">
    <property type="entry name" value="Glyco_hydro_18"/>
    <property type="match status" value="1"/>
</dbReference>
<dbReference type="STRING" id="447422.SAMN05660903_01643"/>
<name>A0A2N0TPN3_9FLAO</name>
<dbReference type="GO" id="GO:0008843">
    <property type="term" value="F:endochitinase activity"/>
    <property type="evidence" value="ECO:0007669"/>
    <property type="project" value="UniProtKB-EC"/>
</dbReference>
<evidence type="ECO:0000256" key="7">
    <source>
        <dbReference type="RuleBase" id="RU004453"/>
    </source>
</evidence>
<dbReference type="RefSeq" id="WP_079712739.1">
    <property type="nucleotide sequence ID" value="NZ_FUZC01000005.1"/>
</dbReference>
<evidence type="ECO:0000256" key="5">
    <source>
        <dbReference type="ARBA" id="ARBA00023295"/>
    </source>
</evidence>
<dbReference type="GO" id="GO:0006032">
    <property type="term" value="P:chitin catabolic process"/>
    <property type="evidence" value="ECO:0007669"/>
    <property type="project" value="UniProtKB-KW"/>
</dbReference>
<sequence length="376" mass="43113">MKKVTIVFWCIFCSFLFSNHSVQAQEKQQKKIIGYIMGDNVDDKFGKISPDKLTHINYAFANINEGKIIEGNPKDKERLKKLNSLKEENHDLKILISVGGWTWSGGFSEAVATKTDREKFANSGISFLQKHKIDGIDLDWEYPGLPGAGNPHTPEDKQNFTSILKLFRKKLDSLGKIDQRNYLLTIATAATQEYLDNVELDKIHPYLDFINIMSYDYQGGWNDSTSHHTNLFVSETDPEDYKQSTKTAVREHLETGVPSDKIVVGVAFYGRGWHETANKNFGLHQKASGNAFSINYRELKDSIVTGEYKRHWDKTAKAPFLWREDTKTFITYDDPESIKEKAQFIKENKLGGAMFWQYHGDDGELLETLYTELQKQ</sequence>
<dbReference type="InterPro" id="IPR001579">
    <property type="entry name" value="Glyco_hydro_18_chit_AS"/>
</dbReference>
<dbReference type="InterPro" id="IPR017853">
    <property type="entry name" value="GH"/>
</dbReference>
<dbReference type="SUPFAM" id="SSF54556">
    <property type="entry name" value="Chitinase insertion domain"/>
    <property type="match status" value="1"/>
</dbReference>
<keyword evidence="11" id="KW-1185">Reference proteome</keyword>
<dbReference type="SMART" id="SM00636">
    <property type="entry name" value="Glyco_18"/>
    <property type="match status" value="1"/>
</dbReference>
<feature type="chain" id="PRO_5014618599" description="chitinase" evidence="8">
    <location>
        <begin position="25"/>
        <end position="376"/>
    </location>
</feature>
<evidence type="ECO:0000256" key="1">
    <source>
        <dbReference type="ARBA" id="ARBA00000822"/>
    </source>
</evidence>
<dbReference type="CDD" id="cd06548">
    <property type="entry name" value="GH18_chitinase"/>
    <property type="match status" value="1"/>
</dbReference>
<keyword evidence="4" id="KW-0624">Polysaccharide degradation</keyword>
<dbReference type="SUPFAM" id="SSF51445">
    <property type="entry name" value="(Trans)glycosidases"/>
    <property type="match status" value="1"/>
</dbReference>
<evidence type="ECO:0000259" key="9">
    <source>
        <dbReference type="PROSITE" id="PS51910"/>
    </source>
</evidence>
<evidence type="ECO:0000313" key="11">
    <source>
        <dbReference type="Proteomes" id="UP000232673"/>
    </source>
</evidence>
<dbReference type="EC" id="3.2.1.14" evidence="2"/>
<dbReference type="PROSITE" id="PS51910">
    <property type="entry name" value="GH18_2"/>
    <property type="match status" value="1"/>
</dbReference>
<dbReference type="InterPro" id="IPR001223">
    <property type="entry name" value="Glyco_hydro18_cat"/>
</dbReference>
<dbReference type="InterPro" id="IPR011583">
    <property type="entry name" value="Chitinase_II/V-like_cat"/>
</dbReference>
<dbReference type="GO" id="GO:0008061">
    <property type="term" value="F:chitin binding"/>
    <property type="evidence" value="ECO:0007669"/>
    <property type="project" value="InterPro"/>
</dbReference>
<dbReference type="Proteomes" id="UP000232673">
    <property type="component" value="Unassembled WGS sequence"/>
</dbReference>
<dbReference type="OrthoDB" id="9775889at2"/>
<keyword evidence="3 6" id="KW-0378">Hydrolase</keyword>
<reference evidence="10 11" key="1">
    <citation type="submission" date="2015-10" db="EMBL/GenBank/DDBJ databases">
        <title>Draft genome sequence of Salegentibacter salinarum KCTC 12975.</title>
        <authorList>
            <person name="Lin W."/>
            <person name="Zheng Q."/>
        </authorList>
    </citation>
    <scope>NUCLEOTIDE SEQUENCE [LARGE SCALE GENOMIC DNA]</scope>
    <source>
        <strain evidence="10 11">KCTC 12975</strain>
    </source>
</reference>
<evidence type="ECO:0000256" key="6">
    <source>
        <dbReference type="RuleBase" id="RU000489"/>
    </source>
</evidence>
<evidence type="ECO:0000256" key="8">
    <source>
        <dbReference type="SAM" id="SignalP"/>
    </source>
</evidence>
<dbReference type="InterPro" id="IPR029070">
    <property type="entry name" value="Chitinase_insertion_sf"/>
</dbReference>
<comment type="catalytic activity">
    <reaction evidence="1">
        <text>Random endo-hydrolysis of N-acetyl-beta-D-glucosaminide (1-&gt;4)-beta-linkages in chitin and chitodextrins.</text>
        <dbReference type="EC" id="3.2.1.14"/>
    </reaction>
</comment>
<evidence type="ECO:0000313" key="10">
    <source>
        <dbReference type="EMBL" id="PKD16692.1"/>
    </source>
</evidence>
<protein>
    <recommendedName>
        <fullName evidence="2">chitinase</fullName>
        <ecNumber evidence="2">3.2.1.14</ecNumber>
    </recommendedName>
</protein>
<dbReference type="GO" id="GO:0005975">
    <property type="term" value="P:carbohydrate metabolic process"/>
    <property type="evidence" value="ECO:0007669"/>
    <property type="project" value="InterPro"/>
</dbReference>
<feature type="signal peptide" evidence="8">
    <location>
        <begin position="1"/>
        <end position="24"/>
    </location>
</feature>
<dbReference type="AlphaFoldDB" id="A0A2N0TPN3"/>
<feature type="domain" description="GH18" evidence="9">
    <location>
        <begin position="30"/>
        <end position="376"/>
    </location>
</feature>
<evidence type="ECO:0000256" key="2">
    <source>
        <dbReference type="ARBA" id="ARBA00012729"/>
    </source>
</evidence>
<keyword evidence="4" id="KW-0146">Chitin degradation</keyword>
<dbReference type="EMBL" id="LKTS01000045">
    <property type="protein sequence ID" value="PKD16692.1"/>
    <property type="molecule type" value="Genomic_DNA"/>
</dbReference>
<dbReference type="InterPro" id="IPR050314">
    <property type="entry name" value="Glycosyl_Hydrlase_18"/>
</dbReference>
<dbReference type="PANTHER" id="PTHR11177">
    <property type="entry name" value="CHITINASE"/>
    <property type="match status" value="1"/>
</dbReference>
<dbReference type="PANTHER" id="PTHR11177:SF317">
    <property type="entry name" value="CHITINASE 12-RELATED"/>
    <property type="match status" value="1"/>
</dbReference>
<dbReference type="Gene3D" id="3.10.50.10">
    <property type="match status" value="1"/>
</dbReference>
<keyword evidence="5 6" id="KW-0326">Glycosidase</keyword>
<organism evidence="10 11">
    <name type="scientific">Salegentibacter salinarum</name>
    <dbReference type="NCBI Taxonomy" id="447422"/>
    <lineage>
        <taxon>Bacteria</taxon>
        <taxon>Pseudomonadati</taxon>
        <taxon>Bacteroidota</taxon>
        <taxon>Flavobacteriia</taxon>
        <taxon>Flavobacteriales</taxon>
        <taxon>Flavobacteriaceae</taxon>
        <taxon>Salegentibacter</taxon>
    </lineage>
</organism>
<keyword evidence="4" id="KW-0119">Carbohydrate metabolism</keyword>